<gene>
    <name evidence="7" type="ORF">PPG34_05085</name>
</gene>
<proteinExistence type="predicted"/>
<feature type="transmembrane region" description="Helical" evidence="5">
    <location>
        <begin position="13"/>
        <end position="34"/>
    </location>
</feature>
<keyword evidence="2 5" id="KW-0812">Transmembrane</keyword>
<dbReference type="InterPro" id="IPR010920">
    <property type="entry name" value="LSM_dom_sf"/>
</dbReference>
<dbReference type="InterPro" id="IPR023408">
    <property type="entry name" value="MscS_beta-dom_sf"/>
</dbReference>
<evidence type="ECO:0000259" key="6">
    <source>
        <dbReference type="Pfam" id="PF00924"/>
    </source>
</evidence>
<organism evidence="7 8">
    <name type="scientific">Candidatus Nitronereus thalassa</name>
    <dbReference type="NCBI Taxonomy" id="3020898"/>
    <lineage>
        <taxon>Bacteria</taxon>
        <taxon>Pseudomonadati</taxon>
        <taxon>Nitrospirota</taxon>
        <taxon>Nitrospiria</taxon>
        <taxon>Nitrospirales</taxon>
        <taxon>Nitrospiraceae</taxon>
        <taxon>Candidatus Nitronereus</taxon>
    </lineage>
</organism>
<comment type="subcellular location">
    <subcellularLocation>
        <location evidence="1">Membrane</location>
    </subcellularLocation>
</comment>
<evidence type="ECO:0000256" key="4">
    <source>
        <dbReference type="ARBA" id="ARBA00023136"/>
    </source>
</evidence>
<dbReference type="RefSeq" id="WP_313832063.1">
    <property type="nucleotide sequence ID" value="NZ_JAQOUE010000001.1"/>
</dbReference>
<evidence type="ECO:0000256" key="1">
    <source>
        <dbReference type="ARBA" id="ARBA00004370"/>
    </source>
</evidence>
<dbReference type="InterPro" id="IPR006685">
    <property type="entry name" value="MscS_channel_2nd"/>
</dbReference>
<evidence type="ECO:0000256" key="5">
    <source>
        <dbReference type="SAM" id="Phobius"/>
    </source>
</evidence>
<dbReference type="EMBL" id="JAQOUE010000001">
    <property type="protein sequence ID" value="MDT7041715.1"/>
    <property type="molecule type" value="Genomic_DNA"/>
</dbReference>
<dbReference type="PANTHER" id="PTHR30566">
    <property type="entry name" value="YNAI-RELATED MECHANOSENSITIVE ION CHANNEL"/>
    <property type="match status" value="1"/>
</dbReference>
<dbReference type="Pfam" id="PF00924">
    <property type="entry name" value="MS_channel_2nd"/>
    <property type="match status" value="1"/>
</dbReference>
<keyword evidence="3 5" id="KW-1133">Transmembrane helix</keyword>
<dbReference type="SUPFAM" id="SSF50182">
    <property type="entry name" value="Sm-like ribonucleoproteins"/>
    <property type="match status" value="1"/>
</dbReference>
<dbReference type="PANTHER" id="PTHR30566:SF27">
    <property type="entry name" value="MECHANOSENSITIVE ION CHANNEL PROTEIN"/>
    <property type="match status" value="1"/>
</dbReference>
<protein>
    <submittedName>
        <fullName evidence="7">Mechanosensitive ion channel family protein</fullName>
    </submittedName>
</protein>
<evidence type="ECO:0000256" key="2">
    <source>
        <dbReference type="ARBA" id="ARBA00022692"/>
    </source>
</evidence>
<keyword evidence="8" id="KW-1185">Reference proteome</keyword>
<sequence length="292" mass="32816">MVESFFASLDPSILRYSLGTTFLIVVVMLIRMLLHRAFLGRSDIVGETRRRRAVNIRNALLILLIFGVILIWAPHIQTLAVSLLAIAVALAIATKELIDCISGGAVRMVNGVYSVGDRIEMGGVRGNVVDVNLLSTTILEIGPGQTSHQYTGRAMTVPNSVLLRNTVINESYSREYRLHIITVPLSTADDWREAERILLEAANEECQLFIEKAKEHMKKLEGRTWLDAPSVEPRVTFHLPEPGRINLLLRIPCPTRIPSRLEQAILRRFLSQFRFVDPSNFDTLSSRSKEAF</sequence>
<reference evidence="7 8" key="1">
    <citation type="journal article" date="2023" name="ISME J.">
        <title>Cultivation and genomic characterization of novel and ubiquitous marine nitrite-oxidizing bacteria from the Nitrospirales.</title>
        <authorList>
            <person name="Mueller A.J."/>
            <person name="Daebeler A."/>
            <person name="Herbold C.W."/>
            <person name="Kirkegaard R.H."/>
            <person name="Daims H."/>
        </authorList>
    </citation>
    <scope>NUCLEOTIDE SEQUENCE [LARGE SCALE GENOMIC DNA]</scope>
    <source>
        <strain evidence="7 8">EB</strain>
    </source>
</reference>
<evidence type="ECO:0000313" key="7">
    <source>
        <dbReference type="EMBL" id="MDT7041715.1"/>
    </source>
</evidence>
<accession>A0ABU3K5P1</accession>
<comment type="caution">
    <text evidence="7">The sequence shown here is derived from an EMBL/GenBank/DDBJ whole genome shotgun (WGS) entry which is preliminary data.</text>
</comment>
<feature type="transmembrane region" description="Helical" evidence="5">
    <location>
        <begin position="55"/>
        <end position="73"/>
    </location>
</feature>
<name>A0ABU3K5P1_9BACT</name>
<dbReference type="Proteomes" id="UP001250932">
    <property type="component" value="Unassembled WGS sequence"/>
</dbReference>
<keyword evidence="4 5" id="KW-0472">Membrane</keyword>
<evidence type="ECO:0000313" key="8">
    <source>
        <dbReference type="Proteomes" id="UP001250932"/>
    </source>
</evidence>
<evidence type="ECO:0000256" key="3">
    <source>
        <dbReference type="ARBA" id="ARBA00022989"/>
    </source>
</evidence>
<feature type="domain" description="Mechanosensitive ion channel MscS" evidence="6">
    <location>
        <begin position="104"/>
        <end position="171"/>
    </location>
</feature>
<dbReference type="Gene3D" id="2.30.30.60">
    <property type="match status" value="1"/>
</dbReference>